<keyword evidence="2" id="KW-1185">Reference proteome</keyword>
<dbReference type="RefSeq" id="WP_102195663.1">
    <property type="nucleotide sequence ID" value="NZ_NIPR01000008.1"/>
</dbReference>
<dbReference type="OrthoDB" id="3233189at2"/>
<gene>
    <name evidence="1" type="ORF">CBP76_04050</name>
</gene>
<organism evidence="1 2">
    <name type="scientific">Companilactobacillus nuruki</name>
    <dbReference type="NCBI Taxonomy" id="1993540"/>
    <lineage>
        <taxon>Bacteria</taxon>
        <taxon>Bacillati</taxon>
        <taxon>Bacillota</taxon>
        <taxon>Bacilli</taxon>
        <taxon>Lactobacillales</taxon>
        <taxon>Lactobacillaceae</taxon>
        <taxon>Companilactobacillus</taxon>
    </lineage>
</organism>
<dbReference type="InterPro" id="IPR018757">
    <property type="entry name" value="DUF2316"/>
</dbReference>
<accession>A0A2N7AVE8</accession>
<sequence>MSLNPQQMDATRSELRENFELSGLSEKQIADDLDISITKLEHIFDLNQSSINDPWILRNYLIEKVEEIGKTPVQFTALKGDWHHYWFLNSRVIDNRQMSSGEY</sequence>
<evidence type="ECO:0000313" key="1">
    <source>
        <dbReference type="EMBL" id="PMD72135.1"/>
    </source>
</evidence>
<dbReference type="Proteomes" id="UP000235649">
    <property type="component" value="Unassembled WGS sequence"/>
</dbReference>
<proteinExistence type="predicted"/>
<dbReference type="EMBL" id="NIPR01000008">
    <property type="protein sequence ID" value="PMD72135.1"/>
    <property type="molecule type" value="Genomic_DNA"/>
</dbReference>
<dbReference type="Pfam" id="PF10078">
    <property type="entry name" value="DUF2316"/>
    <property type="match status" value="1"/>
</dbReference>
<name>A0A2N7AVE8_9LACO</name>
<protein>
    <recommendedName>
        <fullName evidence="3">DUF2316 domain-containing protein</fullName>
    </recommendedName>
</protein>
<evidence type="ECO:0008006" key="3">
    <source>
        <dbReference type="Google" id="ProtNLM"/>
    </source>
</evidence>
<evidence type="ECO:0000313" key="2">
    <source>
        <dbReference type="Proteomes" id="UP000235649"/>
    </source>
</evidence>
<comment type="caution">
    <text evidence="1">The sequence shown here is derived from an EMBL/GenBank/DDBJ whole genome shotgun (WGS) entry which is preliminary data.</text>
</comment>
<reference evidence="1 2" key="1">
    <citation type="submission" date="2017-05" db="EMBL/GenBank/DDBJ databases">
        <title>Lactobacillus nurukis nov., sp. nov., isolated from nuruk.</title>
        <authorList>
            <person name="Kim S.-J."/>
        </authorList>
    </citation>
    <scope>NUCLEOTIDE SEQUENCE [LARGE SCALE GENOMIC DNA]</scope>
    <source>
        <strain evidence="1 2">SYF10-1a</strain>
    </source>
</reference>
<dbReference type="AlphaFoldDB" id="A0A2N7AVE8"/>